<dbReference type="SUPFAM" id="SSF101478">
    <property type="entry name" value="ADP-ribosylglycohydrolase"/>
    <property type="match status" value="1"/>
</dbReference>
<dbReference type="GO" id="GO:0046872">
    <property type="term" value="F:metal ion binding"/>
    <property type="evidence" value="ECO:0007669"/>
    <property type="project" value="UniProtKB-KW"/>
</dbReference>
<comment type="cofactor">
    <cofactor evidence="1">
        <name>Mg(2+)</name>
        <dbReference type="ChEBI" id="CHEBI:18420"/>
    </cofactor>
    <text evidence="1">Binds 2 magnesium ions per subunit.</text>
</comment>
<evidence type="ECO:0000313" key="3">
    <source>
        <dbReference type="Proteomes" id="UP000027661"/>
    </source>
</evidence>
<protein>
    <submittedName>
        <fullName evidence="2">ADP-ribosylglycohydrolase family protein</fullName>
    </submittedName>
</protein>
<dbReference type="Gene3D" id="1.10.4080.10">
    <property type="entry name" value="ADP-ribosylation/Crystallin J1"/>
    <property type="match status" value="1"/>
</dbReference>
<evidence type="ECO:0000313" key="2">
    <source>
        <dbReference type="EMBL" id="KDS44370.1"/>
    </source>
</evidence>
<dbReference type="PANTHER" id="PTHR16222:SF12">
    <property type="entry name" value="ADP-RIBOSYLGLYCOHYDROLASE-RELATED"/>
    <property type="match status" value="1"/>
</dbReference>
<name>A0A069S2Y2_PHOVU</name>
<feature type="binding site" evidence="1">
    <location>
        <position position="226"/>
    </location>
    <ligand>
        <name>Mg(2+)</name>
        <dbReference type="ChEBI" id="CHEBI:18420"/>
        <label>1</label>
    </ligand>
</feature>
<gene>
    <name evidence="2" type="ORF">M099_4318</name>
</gene>
<dbReference type="PATRIC" id="fig|1339352.3.peg.4046"/>
<keyword evidence="2" id="KW-0378">Hydrolase</keyword>
<dbReference type="InterPro" id="IPR036705">
    <property type="entry name" value="Ribosyl_crysJ1_sf"/>
</dbReference>
<feature type="binding site" evidence="1">
    <location>
        <position position="36"/>
    </location>
    <ligand>
        <name>Mg(2+)</name>
        <dbReference type="ChEBI" id="CHEBI:18420"/>
        <label>1</label>
    </ligand>
</feature>
<feature type="binding site" evidence="1">
    <location>
        <position position="34"/>
    </location>
    <ligand>
        <name>Mg(2+)</name>
        <dbReference type="ChEBI" id="CHEBI:18420"/>
        <label>1</label>
    </ligand>
</feature>
<feature type="binding site" evidence="1">
    <location>
        <position position="223"/>
    </location>
    <ligand>
        <name>Mg(2+)</name>
        <dbReference type="ChEBI" id="CHEBI:18420"/>
        <label>1</label>
    </ligand>
</feature>
<accession>A0A069S2Y2</accession>
<dbReference type="PANTHER" id="PTHR16222">
    <property type="entry name" value="ADP-RIBOSYLGLYCOHYDROLASE"/>
    <property type="match status" value="1"/>
</dbReference>
<comment type="caution">
    <text evidence="2">The sequence shown here is derived from an EMBL/GenBank/DDBJ whole genome shotgun (WGS) entry which is preliminary data.</text>
</comment>
<organism evidence="2 3">
    <name type="scientific">Phocaeicola vulgatus str. 3975 RP4</name>
    <dbReference type="NCBI Taxonomy" id="1339352"/>
    <lineage>
        <taxon>Bacteria</taxon>
        <taxon>Pseudomonadati</taxon>
        <taxon>Bacteroidota</taxon>
        <taxon>Bacteroidia</taxon>
        <taxon>Bacteroidales</taxon>
        <taxon>Bacteroidaceae</taxon>
        <taxon>Phocaeicola</taxon>
    </lineage>
</organism>
<feature type="binding site" evidence="1">
    <location>
        <position position="225"/>
    </location>
    <ligand>
        <name>Mg(2+)</name>
        <dbReference type="ChEBI" id="CHEBI:18420"/>
        <label>1</label>
    </ligand>
</feature>
<feature type="binding site" evidence="1">
    <location>
        <position position="35"/>
    </location>
    <ligand>
        <name>Mg(2+)</name>
        <dbReference type="ChEBI" id="CHEBI:18420"/>
        <label>1</label>
    </ligand>
</feature>
<dbReference type="Proteomes" id="UP000027661">
    <property type="component" value="Unassembled WGS sequence"/>
</dbReference>
<dbReference type="RefSeq" id="WP_080705391.1">
    <property type="nucleotide sequence ID" value="NZ_JNHM01000164.1"/>
</dbReference>
<sequence length="439" mass="49894">MLGAIIGDIIGSRWEFCPTNDYHFEWISAQNDYTDDTLCTVAVADAIVHQSDDYGSYIHCWCRSHPCPMGGYGGRFAQWVRSNRPQPYGSFGNGAAMRVSAIGWAFDETDDVLREAEKSAACSHNHPEGIRGAQAVALAIRDARHWKRTFSGAITPQVLRQQVLYRAIRLYSEEPETFQLNLDDYRNRFDETCQGTVPVALWIVMHSHSFEDAIRRAVSLGADADTLGAIVGSIAEAIWGIPEAMKQQVWHLLPDEMKEVLKEFRHHLYNLTNKQKQVEDAILHWKLGLGNANNPLFYGKSALPEKTKTATVSDWKIQAMPSDRTTVTEVVVKINLSPQTMHILKKGHIPEAMEDHWFMYCDHEYIRYYRSWTGVCVFEAHYLPNGKAYLIDRIRINHHAVDLGANKEKAGTALFCYLLNAETEGEAELTWKEFLKLKS</sequence>
<reference evidence="2 3" key="1">
    <citation type="submission" date="2014-04" db="EMBL/GenBank/DDBJ databases">
        <authorList>
            <person name="Sears C."/>
            <person name="Carroll K."/>
            <person name="Sack B.R."/>
            <person name="Qadri F."/>
            <person name="Myers L.L."/>
            <person name="Chung G.-T."/>
            <person name="Escheverria P."/>
            <person name="Fraser C.M."/>
            <person name="Sadzewicz L."/>
            <person name="Shefchek K.A."/>
            <person name="Tallon L."/>
            <person name="Das S.P."/>
            <person name="Daugherty S."/>
            <person name="Mongodin E.F."/>
        </authorList>
    </citation>
    <scope>NUCLEOTIDE SEQUENCE [LARGE SCALE GENOMIC DNA]</scope>
    <source>
        <strain evidence="2 3">3975 RP4</strain>
    </source>
</reference>
<keyword evidence="1" id="KW-0460">Magnesium</keyword>
<dbReference type="GO" id="GO:0016787">
    <property type="term" value="F:hydrolase activity"/>
    <property type="evidence" value="ECO:0007669"/>
    <property type="project" value="UniProtKB-KW"/>
</dbReference>
<proteinExistence type="predicted"/>
<evidence type="ECO:0000256" key="1">
    <source>
        <dbReference type="PIRSR" id="PIRSR605502-1"/>
    </source>
</evidence>
<dbReference type="AlphaFoldDB" id="A0A069S2Y2"/>
<dbReference type="InterPro" id="IPR050792">
    <property type="entry name" value="ADP-ribosylglycohydrolase"/>
</dbReference>
<dbReference type="Pfam" id="PF03747">
    <property type="entry name" value="ADP_ribosyl_GH"/>
    <property type="match status" value="1"/>
</dbReference>
<dbReference type="EMBL" id="JNHM01000164">
    <property type="protein sequence ID" value="KDS44370.1"/>
    <property type="molecule type" value="Genomic_DNA"/>
</dbReference>
<dbReference type="InterPro" id="IPR005502">
    <property type="entry name" value="Ribosyl_crysJ1"/>
</dbReference>
<keyword evidence="1" id="KW-0479">Metal-binding</keyword>